<gene>
    <name evidence="2" type="ORF">BCAM0074</name>
</gene>
<dbReference type="GO" id="GO:0016491">
    <property type="term" value="F:oxidoreductase activity"/>
    <property type="evidence" value="ECO:0007669"/>
    <property type="project" value="UniProtKB-KW"/>
</dbReference>
<evidence type="ECO:0008006" key="4">
    <source>
        <dbReference type="Google" id="ProtNLM"/>
    </source>
</evidence>
<dbReference type="RefSeq" id="WP_006482304.1">
    <property type="nucleotide sequence ID" value="NC_011001.1"/>
</dbReference>
<dbReference type="PANTHER" id="PTHR40279:SF3">
    <property type="entry name" value="4-AMINOBENZOATE SYNTHASE"/>
    <property type="match status" value="1"/>
</dbReference>
<proteinExistence type="predicted"/>
<dbReference type="PANTHER" id="PTHR40279">
    <property type="entry name" value="PQQC-LIKE PROTEIN"/>
    <property type="match status" value="1"/>
</dbReference>
<keyword evidence="3" id="KW-1185">Reference proteome</keyword>
<keyword evidence="1" id="KW-0560">Oxidoreductase</keyword>
<dbReference type="SMART" id="SM01236">
    <property type="entry name" value="Haem_oxygenase_2"/>
    <property type="match status" value="1"/>
</dbReference>
<dbReference type="eggNOG" id="COG2718">
    <property type="taxonomic scope" value="Bacteria"/>
</dbReference>
<dbReference type="EMBL" id="AM747721">
    <property type="protein sequence ID" value="CAR53930.1"/>
    <property type="molecule type" value="Genomic_DNA"/>
</dbReference>
<dbReference type="AlphaFoldDB" id="B4EGJ8"/>
<dbReference type="InterPro" id="IPR039068">
    <property type="entry name" value="PqqC-like"/>
</dbReference>
<evidence type="ECO:0000256" key="1">
    <source>
        <dbReference type="ARBA" id="ARBA00023002"/>
    </source>
</evidence>
<accession>B4EGJ8</accession>
<reference evidence="2 3" key="1">
    <citation type="journal article" date="2009" name="J. Bacteriol.">
        <title>The genome of Burkholderia cenocepacia J2315, an epidemic pathogen of cystic fibrosis patients.</title>
        <authorList>
            <person name="Holden M.T."/>
            <person name="Seth-Smith H.M."/>
            <person name="Crossman L.C."/>
            <person name="Sebaihia M."/>
            <person name="Bentley S.D."/>
            <person name="Cerdeno-Tarraga A.M."/>
            <person name="Thomson N.R."/>
            <person name="Bason N."/>
            <person name="Quail M.A."/>
            <person name="Sharp S."/>
            <person name="Cherevach I."/>
            <person name="Churcher C."/>
            <person name="Goodhead I."/>
            <person name="Hauser H."/>
            <person name="Holroyd N."/>
            <person name="Mungall K."/>
            <person name="Scott P."/>
            <person name="Walker D."/>
            <person name="White B."/>
            <person name="Rose H."/>
            <person name="Iversen P."/>
            <person name="Mil-Homens D."/>
            <person name="Rocha E.P."/>
            <person name="Fialho A.M."/>
            <person name="Baldwin A."/>
            <person name="Dowson C."/>
            <person name="Barrell B.G."/>
            <person name="Govan J.R."/>
            <person name="Vandamme P."/>
            <person name="Hart C.A."/>
            <person name="Mahenthiralingam E."/>
            <person name="Parkhill J."/>
        </authorList>
    </citation>
    <scope>NUCLEOTIDE SEQUENCE [LARGE SCALE GENOMIC DNA]</scope>
    <source>
        <strain evidence="3">ATCC BAA-245 / DSM 16553 / LMG 16656 / NCTC 13227 / J2315 / CF5610</strain>
    </source>
</reference>
<dbReference type="Pfam" id="PF14518">
    <property type="entry name" value="Haem_oxygenas_2"/>
    <property type="match status" value="1"/>
</dbReference>
<name>B4EGJ8_BURCJ</name>
<dbReference type="BioCyc" id="BCEN216591:G1G1V-4011-MONOMER"/>
<dbReference type="KEGG" id="bcj:BCAM0074"/>
<sequence>MLEEQYIRNAFPDIAAVPVPLLTSLSLPLDQAVSGLLDNMLLEEQAELHPEWEEVFLQRVRDALERALIKRDTDAANAVHRTLFLLYELHVVDGASPRAANQFNPSLTRVRRCIERAWLDNEMRRVGDECPAHLDGSALTQRLKRLWVQHPVASHPLFDFLERSASLEQIVAFFKSDSALNIRFFDLLVYSMIGSREGVRRELAQNFWDESGRGDAARSHVTLFRSLLSTVGVSSASDDHASELGWQGLAGYNLFMLSSVNRQHYFKLLGIMAMTELLDPSQYEKLARGCRRVGLGRDAELDYYDEHVTIDVIHGEGWLSNVIVPIVNETPTVAKDILVGASLRMATCNDYYDALLARLIEMGQQQAGEQISMAA</sequence>
<organism evidence="2 3">
    <name type="scientific">Burkholderia cenocepacia (strain ATCC BAA-245 / DSM 16553 / LMG 16656 / NCTC 13227 / J2315 / CF5610)</name>
    <name type="common">Burkholderia cepacia (strain J2315)</name>
    <dbReference type="NCBI Taxonomy" id="216591"/>
    <lineage>
        <taxon>Bacteria</taxon>
        <taxon>Pseudomonadati</taxon>
        <taxon>Pseudomonadota</taxon>
        <taxon>Betaproteobacteria</taxon>
        <taxon>Burkholderiales</taxon>
        <taxon>Burkholderiaceae</taxon>
        <taxon>Burkholderia</taxon>
        <taxon>Burkholderia cepacia complex</taxon>
    </lineage>
</organism>
<evidence type="ECO:0000313" key="3">
    <source>
        <dbReference type="Proteomes" id="UP000001035"/>
    </source>
</evidence>
<dbReference type="Proteomes" id="UP000001035">
    <property type="component" value="Chromosome 2"/>
</dbReference>
<protein>
    <recommendedName>
        <fullName evidence="4">Spermidine/putrescine ABC transporter</fullName>
    </recommendedName>
</protein>
<dbReference type="SUPFAM" id="SSF48613">
    <property type="entry name" value="Heme oxygenase-like"/>
    <property type="match status" value="1"/>
</dbReference>
<dbReference type="Gene3D" id="1.20.910.10">
    <property type="entry name" value="Heme oxygenase-like"/>
    <property type="match status" value="1"/>
</dbReference>
<dbReference type="InterPro" id="IPR016084">
    <property type="entry name" value="Haem_Oase-like_multi-hlx"/>
</dbReference>
<evidence type="ECO:0000313" key="2">
    <source>
        <dbReference type="EMBL" id="CAR53930.1"/>
    </source>
</evidence>
<dbReference type="HOGENOM" id="CLU_062786_1_0_4"/>